<feature type="domain" description="Protein kinase" evidence="1">
    <location>
        <begin position="7"/>
        <end position="258"/>
    </location>
</feature>
<evidence type="ECO:0000313" key="2">
    <source>
        <dbReference type="EMBL" id="SPD46711.1"/>
    </source>
</evidence>
<accession>A0A375H457</accession>
<dbReference type="GO" id="GO:0005524">
    <property type="term" value="F:ATP binding"/>
    <property type="evidence" value="ECO:0007669"/>
    <property type="project" value="InterPro"/>
</dbReference>
<keyword evidence="2" id="KW-0418">Kinase</keyword>
<dbReference type="GO" id="GO:0004674">
    <property type="term" value="F:protein serine/threonine kinase activity"/>
    <property type="evidence" value="ECO:0007669"/>
    <property type="project" value="TreeGrafter"/>
</dbReference>
<gene>
    <name evidence="2" type="ORF">CBM2607_11651</name>
</gene>
<dbReference type="SMART" id="SM00220">
    <property type="entry name" value="S_TKc"/>
    <property type="match status" value="1"/>
</dbReference>
<dbReference type="Gene3D" id="1.10.510.10">
    <property type="entry name" value="Transferase(Phosphotransferase) domain 1"/>
    <property type="match status" value="1"/>
</dbReference>
<keyword evidence="2" id="KW-0808">Transferase</keyword>
<evidence type="ECO:0000259" key="1">
    <source>
        <dbReference type="PROSITE" id="PS50011"/>
    </source>
</evidence>
<protein>
    <submittedName>
        <fullName evidence="2">Protein kinase family protein</fullName>
    </submittedName>
</protein>
<dbReference type="PANTHER" id="PTHR44329">
    <property type="entry name" value="SERINE/THREONINE-PROTEIN KINASE TNNI3K-RELATED"/>
    <property type="match status" value="1"/>
</dbReference>
<dbReference type="SUPFAM" id="SSF56112">
    <property type="entry name" value="Protein kinase-like (PK-like)"/>
    <property type="match status" value="1"/>
</dbReference>
<dbReference type="InterPro" id="IPR011009">
    <property type="entry name" value="Kinase-like_dom_sf"/>
</dbReference>
<dbReference type="AlphaFoldDB" id="A0A375H457"/>
<name>A0A375H457_9BURK</name>
<evidence type="ECO:0000313" key="3">
    <source>
        <dbReference type="Proteomes" id="UP000255168"/>
    </source>
</evidence>
<dbReference type="PROSITE" id="PS50011">
    <property type="entry name" value="PROTEIN_KINASE_DOM"/>
    <property type="match status" value="1"/>
</dbReference>
<organism evidence="2 3">
    <name type="scientific">Cupriavidus neocaledonicus</name>
    <dbReference type="NCBI Taxonomy" id="1040979"/>
    <lineage>
        <taxon>Bacteria</taxon>
        <taxon>Pseudomonadati</taxon>
        <taxon>Pseudomonadota</taxon>
        <taxon>Betaproteobacteria</taxon>
        <taxon>Burkholderiales</taxon>
        <taxon>Burkholderiaceae</taxon>
        <taxon>Cupriavidus</taxon>
    </lineage>
</organism>
<proteinExistence type="predicted"/>
<dbReference type="InterPro" id="IPR051681">
    <property type="entry name" value="Ser/Thr_Kinases-Pseudokinases"/>
</dbReference>
<dbReference type="RefSeq" id="WP_115678370.1">
    <property type="nucleotide sequence ID" value="NZ_LT984806.1"/>
</dbReference>
<dbReference type="Proteomes" id="UP000255168">
    <property type="component" value="Chromosome I"/>
</dbReference>
<dbReference type="EMBL" id="LT984806">
    <property type="protein sequence ID" value="SPD46711.1"/>
    <property type="molecule type" value="Genomic_DNA"/>
</dbReference>
<reference evidence="2 3" key="1">
    <citation type="submission" date="2018-01" db="EMBL/GenBank/DDBJ databases">
        <authorList>
            <person name="Clerissi C."/>
        </authorList>
    </citation>
    <scope>NUCLEOTIDE SEQUENCE [LARGE SCALE GENOMIC DNA]</scope>
    <source>
        <strain evidence="2">Cupriavidus taiwanensis STM 6160</strain>
    </source>
</reference>
<dbReference type="Pfam" id="PF00069">
    <property type="entry name" value="Pkinase"/>
    <property type="match status" value="1"/>
</dbReference>
<sequence length="351" mass="38321">MLPDRYKPLTATLIPGGFGAVQPVHDTYLDRTVLFKSMHDADNNAQLANEVRALSRARSRHVVEIYDVITDRVGAVQGIIIELLEGRDYVQFWQEAPGDIRGYLKALYQIALALSDLHAAGIVHRDIKLENLKDSVSGILKLFDFGISTTGADYRTVTNRGTMVYAAPELYMAGAAINSPMDIYAFGICAWALASPALPAVLLEMPPQQSGVAPSIKTALPDLPEDVAALLDACLATEPSRRPSAASLRSLLGAHLIRWQHRGLFVADQERVYELSDAQRNVRIKIGNLGVLKVSYDGLVFRIDEVVPDVFVNNAPALVGATLPDSCVLTFGADRGRQWVTFSSSHPEVML</sequence>
<dbReference type="InterPro" id="IPR000719">
    <property type="entry name" value="Prot_kinase_dom"/>
</dbReference>